<sequence length="450" mass="50321">MPTRTSTRQAAVKANEALHQGARAGTKKTAGGKRKGREQEETPETKREKKEDEPTELKERKLEKEQEEPATEERKEEAEAVNGGPNEPKEQENMDIERPEQKEAPRVTEPKEEAKDLENKEAKQPETEQAKESEKKEEAEKPAEAEQHKAEAGAPGKTQPHKEHVAVPDSKDKAPEPTAVKRGEEGKMLPSNVLEKGIIYFFFRGKVGVEEPEGVGDVARSFIVLRPLPRDAKLGQGTIGDNQNCRLLVLPKKVLPKSSRDRFMGFVEKAHTTAKTIRDSFLAIEKETATRGTTYTPAATPIAEGVYVIASKDRVSHLSYRLTVPSELGEVQKDIGLQNRGSFIASAKNPEYSGPETARLPQGPDFPQKVQEEFDDLRWVPLRPEFLDFPNAQFLLIGGKHQDPTETSKAVEKLENQNESRTSPLEDDDIIYEDLGMDSRNYPDVATTWE</sequence>
<proteinExistence type="predicted"/>
<evidence type="ECO:0000313" key="3">
    <source>
        <dbReference type="Proteomes" id="UP000224080"/>
    </source>
</evidence>
<accession>A0A2B7WTL1</accession>
<protein>
    <recommendedName>
        <fullName evidence="4">BTB domain transcription factor</fullName>
    </recommendedName>
</protein>
<comment type="caution">
    <text evidence="2">The sequence shown here is derived from an EMBL/GenBank/DDBJ whole genome shotgun (WGS) entry which is preliminary data.</text>
</comment>
<feature type="compositionally biased region" description="Basic and acidic residues" evidence="1">
    <location>
        <begin position="160"/>
        <end position="185"/>
    </location>
</feature>
<keyword evidence="3" id="KW-1185">Reference proteome</keyword>
<dbReference type="PANTHER" id="PTHR34776">
    <property type="entry name" value="F17F16.3 PROTEIN"/>
    <property type="match status" value="1"/>
</dbReference>
<evidence type="ECO:0008006" key="4">
    <source>
        <dbReference type="Google" id="ProtNLM"/>
    </source>
</evidence>
<name>A0A2B7WTL1_9EURO</name>
<gene>
    <name evidence="2" type="ORF">GX51_06054</name>
</gene>
<reference evidence="2 3" key="1">
    <citation type="submission" date="2017-10" db="EMBL/GenBank/DDBJ databases">
        <title>Comparative genomics in systemic dimorphic fungi from Ajellomycetaceae.</title>
        <authorList>
            <person name="Munoz J.F."/>
            <person name="Mcewen J.G."/>
            <person name="Clay O.K."/>
            <person name="Cuomo C.A."/>
        </authorList>
    </citation>
    <scope>NUCLEOTIDE SEQUENCE [LARGE SCALE GENOMIC DNA]</scope>
    <source>
        <strain evidence="2 3">UAMH130</strain>
    </source>
</reference>
<feature type="compositionally biased region" description="Basic and acidic residues" evidence="1">
    <location>
        <begin position="37"/>
        <end position="64"/>
    </location>
</feature>
<dbReference type="AlphaFoldDB" id="A0A2B7WTL1"/>
<feature type="region of interest" description="Disordered" evidence="1">
    <location>
        <begin position="1"/>
        <end position="185"/>
    </location>
</feature>
<evidence type="ECO:0000313" key="2">
    <source>
        <dbReference type="EMBL" id="PGG99948.1"/>
    </source>
</evidence>
<dbReference type="OrthoDB" id="1028014at2759"/>
<dbReference type="PANTHER" id="PTHR34776:SF1">
    <property type="entry name" value="F17F16.3 PROTEIN"/>
    <property type="match status" value="1"/>
</dbReference>
<dbReference type="EMBL" id="PDNC01000093">
    <property type="protein sequence ID" value="PGG99948.1"/>
    <property type="molecule type" value="Genomic_DNA"/>
</dbReference>
<feature type="compositionally biased region" description="Basic and acidic residues" evidence="1">
    <location>
        <begin position="87"/>
        <end position="151"/>
    </location>
</feature>
<dbReference type="STRING" id="2060905.A0A2B7WTL1"/>
<organism evidence="2 3">
    <name type="scientific">Blastomyces parvus</name>
    <dbReference type="NCBI Taxonomy" id="2060905"/>
    <lineage>
        <taxon>Eukaryota</taxon>
        <taxon>Fungi</taxon>
        <taxon>Dikarya</taxon>
        <taxon>Ascomycota</taxon>
        <taxon>Pezizomycotina</taxon>
        <taxon>Eurotiomycetes</taxon>
        <taxon>Eurotiomycetidae</taxon>
        <taxon>Onygenales</taxon>
        <taxon>Ajellomycetaceae</taxon>
        <taxon>Blastomyces</taxon>
    </lineage>
</organism>
<evidence type="ECO:0000256" key="1">
    <source>
        <dbReference type="SAM" id="MobiDB-lite"/>
    </source>
</evidence>
<dbReference type="Proteomes" id="UP000224080">
    <property type="component" value="Unassembled WGS sequence"/>
</dbReference>